<dbReference type="AlphaFoldDB" id="A0AAW2Z1U4"/>
<dbReference type="SMART" id="SM00239">
    <property type="entry name" value="C2"/>
    <property type="match status" value="1"/>
</dbReference>
<dbReference type="PANTHER" id="PTHR47052:SF3">
    <property type="entry name" value="INGRESSION PROTEIN 1"/>
    <property type="match status" value="1"/>
</dbReference>
<comment type="caution">
    <text evidence="3">The sequence shown here is derived from an EMBL/GenBank/DDBJ whole genome shotgun (WGS) entry which is preliminary data.</text>
</comment>
<proteinExistence type="predicted"/>
<keyword evidence="4" id="KW-1185">Reference proteome</keyword>
<dbReference type="Proteomes" id="UP001431209">
    <property type="component" value="Unassembled WGS sequence"/>
</dbReference>
<protein>
    <submittedName>
        <fullName evidence="3">Piccolo</fullName>
    </submittedName>
</protein>
<name>A0AAW2Z1U4_9EUKA</name>
<accession>A0AAW2Z1U4</accession>
<dbReference type="EMBL" id="JAOPGA020000991">
    <property type="protein sequence ID" value="KAL0483767.1"/>
    <property type="molecule type" value="Genomic_DNA"/>
</dbReference>
<evidence type="ECO:0000313" key="3">
    <source>
        <dbReference type="EMBL" id="KAL0483767.1"/>
    </source>
</evidence>
<gene>
    <name evidence="3" type="ORF">AKO1_013941</name>
</gene>
<feature type="compositionally biased region" description="Low complexity" evidence="1">
    <location>
        <begin position="649"/>
        <end position="659"/>
    </location>
</feature>
<dbReference type="PROSITE" id="PS50004">
    <property type="entry name" value="C2"/>
    <property type="match status" value="1"/>
</dbReference>
<dbReference type="SUPFAM" id="SSF49562">
    <property type="entry name" value="C2 domain (Calcium/lipid-binding domain, CaLB)"/>
    <property type="match status" value="1"/>
</dbReference>
<dbReference type="PANTHER" id="PTHR47052">
    <property type="entry name" value="CONSERVED SERINE PROLINE-RICH PROTEIN (AFU_ORTHOLOGUE AFUA_2G01790)"/>
    <property type="match status" value="1"/>
</dbReference>
<dbReference type="InterPro" id="IPR052981">
    <property type="entry name" value="Ingression_C2_domain"/>
</dbReference>
<evidence type="ECO:0000259" key="2">
    <source>
        <dbReference type="PROSITE" id="PS50004"/>
    </source>
</evidence>
<sequence>MGTRTDIRSPSIDRSNEVLWNDYADQVLQLNDAQPQKIPEPILLLADADTTTANRETKIISITPQCLIISKTNSSDGTDPKRIPFENIRCIIHQPYRSNEGLLAIVIRRKFNVARNLSRNKTHDLTFTQNLATTTNSHVDDDKDLCDNAEPDILLYIYRKLEFIHQISETMRHFLSLKHKTRQIPIFGLDNMFPHLRIKMADNELQEPVIIDNADCKALYLSAIKDQILYPLGNIYGWLPKYDDCFIYMVDSIIKKTYNSNYVPKVFMITDKAFYLIDITSREMDRRVALKDIERIHLTVKGSNSPRKDVEQQPSANTQQKRNKAHRLSIAIHSRTAVSGNNISSFALIVPSEYDMYLISERSTEIVNKIRQVQGHTSSLKYESDNLASVRLAATKSYVHDASLDHDHIKQLIKQGIEERSQSLLYEALQKSQLAGLDRDPMHALGVMELFTCERHSSIKSIMTTVRDCCDVIQLGEYLMKTFNAPLFNKTLFDEFLPIYKKLIEYEQFIYVTFSPLHYTSFKQFEINVLVPELKRQQQSNVLTRQALDRYQIDSKFCRYMRQHQMNPSLCEKIDFYSIHNESPAVKVSIKQFLSTRLKQSILCMDLKQLQMLLHVSQLLGYASMNEASPRSGSFGNNTPRICSTPTASSSSSSSSKSSQPVRLGSQYQISSPRDPCSPFDIHSDDLFYEARKAMLNLEKIQLQKEHFHLGDDTIVRDLMLKIEIAGSYLSGANTMVCSPSRLRKKPVNVILRVDVFDKLGYFFEGPKMNCIIKPPHFSGDYSDECHGKLKSLALNNSRFENLPQSFIDDDGYVATHSEIGVINLPFSNLIPFCVSLHTHLVLSLEFNDLNNLGSQIDPQYVKVSAVEPGGAQVFEHFSPFNYPIVGEQNQCLCVLSRLVSVTETKSKRESSKLSPVLFSQDKVNWSILCVDRLVPRDPQQSRGHIGMLPPPSRMIVTVLAGRNLASRDWNGRSDPYCIIKYENGEYRSDKKNSTLNPVWKDQSFPFKMNSEQPPGELRCECWDHDMMSSDDFMGVVIINVMLAGNAERWYPLQADEKYADHGEVVGDLRLRIEFDYE</sequence>
<feature type="region of interest" description="Disordered" evidence="1">
    <location>
        <begin position="630"/>
        <end position="677"/>
    </location>
</feature>
<dbReference type="InterPro" id="IPR035892">
    <property type="entry name" value="C2_domain_sf"/>
</dbReference>
<dbReference type="InterPro" id="IPR000008">
    <property type="entry name" value="C2_dom"/>
</dbReference>
<evidence type="ECO:0000256" key="1">
    <source>
        <dbReference type="SAM" id="MobiDB-lite"/>
    </source>
</evidence>
<evidence type="ECO:0000313" key="4">
    <source>
        <dbReference type="Proteomes" id="UP001431209"/>
    </source>
</evidence>
<organism evidence="3 4">
    <name type="scientific">Acrasis kona</name>
    <dbReference type="NCBI Taxonomy" id="1008807"/>
    <lineage>
        <taxon>Eukaryota</taxon>
        <taxon>Discoba</taxon>
        <taxon>Heterolobosea</taxon>
        <taxon>Tetramitia</taxon>
        <taxon>Eutetramitia</taxon>
        <taxon>Acrasidae</taxon>
        <taxon>Acrasis</taxon>
    </lineage>
</organism>
<feature type="compositionally biased region" description="Polar residues" evidence="1">
    <location>
        <begin position="630"/>
        <end position="648"/>
    </location>
</feature>
<feature type="domain" description="C2" evidence="2">
    <location>
        <begin position="935"/>
        <end position="1055"/>
    </location>
</feature>
<reference evidence="3 4" key="1">
    <citation type="submission" date="2024-03" db="EMBL/GenBank/DDBJ databases">
        <title>The Acrasis kona genome and developmental transcriptomes reveal deep origins of eukaryotic multicellular pathways.</title>
        <authorList>
            <person name="Sheikh S."/>
            <person name="Fu C.-J."/>
            <person name="Brown M.W."/>
            <person name="Baldauf S.L."/>
        </authorList>
    </citation>
    <scope>NUCLEOTIDE SEQUENCE [LARGE SCALE GENOMIC DNA]</scope>
    <source>
        <strain evidence="3 4">ATCC MYA-3509</strain>
    </source>
</reference>
<dbReference type="Gene3D" id="2.60.40.150">
    <property type="entry name" value="C2 domain"/>
    <property type="match status" value="1"/>
</dbReference>
<dbReference type="Pfam" id="PF00168">
    <property type="entry name" value="C2"/>
    <property type="match status" value="1"/>
</dbReference>
<dbReference type="CDD" id="cd00030">
    <property type="entry name" value="C2"/>
    <property type="match status" value="1"/>
</dbReference>
<feature type="region of interest" description="Disordered" evidence="1">
    <location>
        <begin position="303"/>
        <end position="324"/>
    </location>
</feature>